<comment type="caution">
    <text evidence="2">The sequence shown here is derived from an EMBL/GenBank/DDBJ whole genome shotgun (WGS) entry which is preliminary data.</text>
</comment>
<dbReference type="EMBL" id="BKCP01004550">
    <property type="protein sequence ID" value="GER32147.1"/>
    <property type="molecule type" value="Genomic_DNA"/>
</dbReference>
<evidence type="ECO:0000313" key="2">
    <source>
        <dbReference type="EMBL" id="GER32147.1"/>
    </source>
</evidence>
<keyword evidence="3" id="KW-1185">Reference proteome</keyword>
<dbReference type="AlphaFoldDB" id="A0A5A7PIJ9"/>
<gene>
    <name evidence="2" type="ORF">STAS_08200</name>
</gene>
<organism evidence="2 3">
    <name type="scientific">Striga asiatica</name>
    <name type="common">Asiatic witchweed</name>
    <name type="synonym">Buchnera asiatica</name>
    <dbReference type="NCBI Taxonomy" id="4170"/>
    <lineage>
        <taxon>Eukaryota</taxon>
        <taxon>Viridiplantae</taxon>
        <taxon>Streptophyta</taxon>
        <taxon>Embryophyta</taxon>
        <taxon>Tracheophyta</taxon>
        <taxon>Spermatophyta</taxon>
        <taxon>Magnoliopsida</taxon>
        <taxon>eudicotyledons</taxon>
        <taxon>Gunneridae</taxon>
        <taxon>Pentapetalae</taxon>
        <taxon>asterids</taxon>
        <taxon>lamiids</taxon>
        <taxon>Lamiales</taxon>
        <taxon>Orobanchaceae</taxon>
        <taxon>Buchnereae</taxon>
        <taxon>Striga</taxon>
    </lineage>
</organism>
<reference evidence="3" key="1">
    <citation type="journal article" date="2019" name="Curr. Biol.">
        <title>Genome Sequence of Striga asiatica Provides Insight into the Evolution of Plant Parasitism.</title>
        <authorList>
            <person name="Yoshida S."/>
            <person name="Kim S."/>
            <person name="Wafula E.K."/>
            <person name="Tanskanen J."/>
            <person name="Kim Y.M."/>
            <person name="Honaas L."/>
            <person name="Yang Z."/>
            <person name="Spallek T."/>
            <person name="Conn C.E."/>
            <person name="Ichihashi Y."/>
            <person name="Cheong K."/>
            <person name="Cui S."/>
            <person name="Der J.P."/>
            <person name="Gundlach H."/>
            <person name="Jiao Y."/>
            <person name="Hori C."/>
            <person name="Ishida J.K."/>
            <person name="Kasahara H."/>
            <person name="Kiba T."/>
            <person name="Kim M.S."/>
            <person name="Koo N."/>
            <person name="Laohavisit A."/>
            <person name="Lee Y.H."/>
            <person name="Lumba S."/>
            <person name="McCourt P."/>
            <person name="Mortimer J.C."/>
            <person name="Mutuku J.M."/>
            <person name="Nomura T."/>
            <person name="Sasaki-Sekimoto Y."/>
            <person name="Seto Y."/>
            <person name="Wang Y."/>
            <person name="Wakatake T."/>
            <person name="Sakakibara H."/>
            <person name="Demura T."/>
            <person name="Yamaguchi S."/>
            <person name="Yoneyama K."/>
            <person name="Manabe R.I."/>
            <person name="Nelson D.C."/>
            <person name="Schulman A.H."/>
            <person name="Timko M.P."/>
            <person name="dePamphilis C.W."/>
            <person name="Choi D."/>
            <person name="Shirasu K."/>
        </authorList>
    </citation>
    <scope>NUCLEOTIDE SEQUENCE [LARGE SCALE GENOMIC DNA]</scope>
    <source>
        <strain evidence="3">cv. UVA1</strain>
    </source>
</reference>
<feature type="region of interest" description="Disordered" evidence="1">
    <location>
        <begin position="1"/>
        <end position="51"/>
    </location>
</feature>
<proteinExistence type="predicted"/>
<protein>
    <submittedName>
        <fullName evidence="2">Allyl alcohol dehydrogenase-like protein</fullName>
    </submittedName>
</protein>
<accession>A0A5A7PIJ9</accession>
<sequence>MELFNWLNWPTKHQNKETHPSGQPARRDSKEDPPAGRPAMNGAVEVQRPGSSEKLTTVQFGSGSEEMLYGYCHVSKKNEPCTWRILPIGDEDPNPAKVRIDF</sequence>
<dbReference type="Proteomes" id="UP000325081">
    <property type="component" value="Unassembled WGS sequence"/>
</dbReference>
<feature type="compositionally biased region" description="Basic and acidic residues" evidence="1">
    <location>
        <begin position="14"/>
        <end position="34"/>
    </location>
</feature>
<name>A0A5A7PIJ9_STRAF</name>
<dbReference type="OrthoDB" id="868869at2759"/>
<evidence type="ECO:0000313" key="3">
    <source>
        <dbReference type="Proteomes" id="UP000325081"/>
    </source>
</evidence>
<evidence type="ECO:0000256" key="1">
    <source>
        <dbReference type="SAM" id="MobiDB-lite"/>
    </source>
</evidence>